<name>A0A6V7PWB5_ANACO</name>
<evidence type="ECO:0000256" key="2">
    <source>
        <dbReference type="PROSITE-ProRule" id="PRU00117"/>
    </source>
</evidence>
<proteinExistence type="predicted"/>
<keyword evidence="1" id="KW-0677">Repeat</keyword>
<dbReference type="InterPro" id="IPR004087">
    <property type="entry name" value="KH_dom"/>
</dbReference>
<dbReference type="EMBL" id="LR862153">
    <property type="protein sequence ID" value="CAD1835051.1"/>
    <property type="molecule type" value="Genomic_DNA"/>
</dbReference>
<dbReference type="InterPro" id="IPR004088">
    <property type="entry name" value="KH_dom_type_1"/>
</dbReference>
<dbReference type="InterPro" id="IPR036612">
    <property type="entry name" value="KH_dom_type_1_sf"/>
</dbReference>
<organism evidence="4">
    <name type="scientific">Ananas comosus var. bracteatus</name>
    <name type="common">red pineapple</name>
    <dbReference type="NCBI Taxonomy" id="296719"/>
    <lineage>
        <taxon>Eukaryota</taxon>
        <taxon>Viridiplantae</taxon>
        <taxon>Streptophyta</taxon>
        <taxon>Embryophyta</taxon>
        <taxon>Tracheophyta</taxon>
        <taxon>Spermatophyta</taxon>
        <taxon>Magnoliopsida</taxon>
        <taxon>Liliopsida</taxon>
        <taxon>Poales</taxon>
        <taxon>Bromeliaceae</taxon>
        <taxon>Bromelioideae</taxon>
        <taxon>Ananas</taxon>
    </lineage>
</organism>
<evidence type="ECO:0000259" key="3">
    <source>
        <dbReference type="SMART" id="SM00322"/>
    </source>
</evidence>
<accession>A0A6V7PWB5</accession>
<protein>
    <recommendedName>
        <fullName evidence="3">K Homology domain-containing protein</fullName>
    </recommendedName>
</protein>
<evidence type="ECO:0000313" key="4">
    <source>
        <dbReference type="EMBL" id="CAD1835051.1"/>
    </source>
</evidence>
<dbReference type="CDD" id="cd22459">
    <property type="entry name" value="KH-I_PEPPER_rpt1_like"/>
    <property type="match status" value="1"/>
</dbReference>
<gene>
    <name evidence="4" type="ORF">CB5_LOCUS18262</name>
</gene>
<dbReference type="Pfam" id="PF00013">
    <property type="entry name" value="KH_1"/>
    <property type="match status" value="2"/>
</dbReference>
<reference evidence="4" key="1">
    <citation type="submission" date="2020-07" db="EMBL/GenBank/DDBJ databases">
        <authorList>
            <person name="Lin J."/>
        </authorList>
    </citation>
    <scope>NUCLEOTIDE SEQUENCE</scope>
</reference>
<dbReference type="SMART" id="SM00322">
    <property type="entry name" value="KH"/>
    <property type="match status" value="2"/>
</dbReference>
<keyword evidence="2" id="KW-0694">RNA-binding</keyword>
<evidence type="ECO:0000256" key="1">
    <source>
        <dbReference type="ARBA" id="ARBA00022737"/>
    </source>
</evidence>
<feature type="domain" description="K Homology" evidence="3">
    <location>
        <begin position="62"/>
        <end position="135"/>
    </location>
</feature>
<sequence>MAGIAPAYAENGLAAVSALPSAAAGDGSEAAAEQLVGAAAAGSAEEAAAQGAEIKKWPGWPGDNVFRLIVPVLMVGSIIGRKGELIKKLCEETRARIRILDGPVGTTERIVLIHGREEPEEEISPAMDAVVRVFKRLNGYRMLGLMAKPQHLLGRLYAQSVCWLRLLKPLKLTFYNFLLLLDERPFYATEDERIVDIQGESLKVLKALESVISHLRKFLVDHGVLPLFDKASKVTTATQDVATDSWNEKTQPVDHSSQQAVMNNEYSLPARRDSLFLDREPQLDSQMSRSSLSLYGRDPAALSGLRSSSLGRTAGPVITQITQTMQVPLSYAEDIIGVAGGNIRYIRATSGALLTVEETRGVPDEITIEIKGTASQVQTAQQLIEEFMAGHRDPLRSSYGGLDTSYRSSYSQISSAAYPSSSLASHSLGGYGSSAYGGYSSASSYRF</sequence>
<dbReference type="PROSITE" id="PS50084">
    <property type="entry name" value="KH_TYPE_1"/>
    <property type="match status" value="2"/>
</dbReference>
<dbReference type="Gene3D" id="3.30.1370.10">
    <property type="entry name" value="K Homology domain, type 1"/>
    <property type="match status" value="1"/>
</dbReference>
<dbReference type="Gene3D" id="3.30.310.210">
    <property type="match status" value="1"/>
</dbReference>
<dbReference type="AlphaFoldDB" id="A0A6V7PWB5"/>
<feature type="domain" description="K Homology" evidence="3">
    <location>
        <begin position="319"/>
        <end position="389"/>
    </location>
</feature>
<dbReference type="PANTHER" id="PTHR10288">
    <property type="entry name" value="KH DOMAIN CONTAINING RNA BINDING PROTEIN"/>
    <property type="match status" value="1"/>
</dbReference>
<dbReference type="CDD" id="cd22461">
    <property type="entry name" value="KH-I_PEPPER_like_rpt3"/>
    <property type="match status" value="1"/>
</dbReference>
<dbReference type="GO" id="GO:0003723">
    <property type="term" value="F:RNA binding"/>
    <property type="evidence" value="ECO:0007669"/>
    <property type="project" value="UniProtKB-UniRule"/>
</dbReference>
<dbReference type="SUPFAM" id="SSF54791">
    <property type="entry name" value="Eukaryotic type KH-domain (KH-domain type I)"/>
    <property type="match status" value="2"/>
</dbReference>